<feature type="transmembrane region" description="Helical" evidence="3">
    <location>
        <begin position="318"/>
        <end position="336"/>
    </location>
</feature>
<dbReference type="OrthoDB" id="6499973at2759"/>
<feature type="transmembrane region" description="Helical" evidence="3">
    <location>
        <begin position="178"/>
        <end position="198"/>
    </location>
</feature>
<dbReference type="InterPro" id="IPR050327">
    <property type="entry name" value="Proton-linked_MCT"/>
</dbReference>
<dbReference type="GO" id="GO:0016020">
    <property type="term" value="C:membrane"/>
    <property type="evidence" value="ECO:0007669"/>
    <property type="project" value="UniProtKB-SubCell"/>
</dbReference>
<name>A0A1R0GPZ5_9FUNG</name>
<keyword evidence="3" id="KW-0812">Transmembrane</keyword>
<dbReference type="SUPFAM" id="SSF103473">
    <property type="entry name" value="MFS general substrate transporter"/>
    <property type="match status" value="1"/>
</dbReference>
<keyword evidence="3" id="KW-0472">Membrane</keyword>
<reference evidence="4 5" key="1">
    <citation type="journal article" date="2016" name="Mol. Biol. Evol.">
        <title>Genome-Wide Survey of Gut Fungi (Harpellales) Reveals the First Horizontally Transferred Ubiquitin Gene from a Mosquito Host.</title>
        <authorList>
            <person name="Wang Y."/>
            <person name="White M.M."/>
            <person name="Kvist S."/>
            <person name="Moncalvo J.M."/>
        </authorList>
    </citation>
    <scope>NUCLEOTIDE SEQUENCE [LARGE SCALE GENOMIC DNA]</scope>
    <source>
        <strain evidence="4 5">ALG-7-W6</strain>
    </source>
</reference>
<accession>A0A1R0GPZ5</accession>
<feature type="transmembrane region" description="Helical" evidence="3">
    <location>
        <begin position="412"/>
        <end position="432"/>
    </location>
</feature>
<comment type="subcellular location">
    <subcellularLocation>
        <location evidence="1">Membrane</location>
        <topology evidence="1">Multi-pass membrane protein</topology>
    </subcellularLocation>
</comment>
<feature type="transmembrane region" description="Helical" evidence="3">
    <location>
        <begin position="210"/>
        <end position="230"/>
    </location>
</feature>
<dbReference type="InterPro" id="IPR011701">
    <property type="entry name" value="MFS"/>
</dbReference>
<dbReference type="GO" id="GO:0022857">
    <property type="term" value="F:transmembrane transporter activity"/>
    <property type="evidence" value="ECO:0007669"/>
    <property type="project" value="InterPro"/>
</dbReference>
<gene>
    <name evidence="4" type="ORF">AYI68_g6996</name>
</gene>
<feature type="transmembrane region" description="Helical" evidence="3">
    <location>
        <begin position="146"/>
        <end position="166"/>
    </location>
</feature>
<dbReference type="Proteomes" id="UP000187455">
    <property type="component" value="Unassembled WGS sequence"/>
</dbReference>
<sequence>MDAVEPVSKIILEDSDSNLKDKSEEDLNLSKIETVIEADFAVIPPPDEGYAWVIMIACLFNLLLAFGSFNAFGVFQTYYLEVLFVDESANYIAWISTVCGVFTFVGGLAATPIVRKVGLKYSSLIGTLICVIGLLLASFSSQVWQLIITQGLLFGFGSSIIINVSLTVPALWFDKYRALAYGIVASGGGFGGIILIPIVNKVISASNIHWAFRTLCFVYLAMTGVGGMLLRPRSSYTPSEGTLDFKLLKNPVTIALCFIGFFMQIGFNIVAMYFPTSLVLIGKTPDQATNYLMVFCACTGSSRAITGYLTKYFKPTSILFVCHVLSGIFFMSMWYTSDKFSVLISFFVLIGFVCIPYMTLGPVIASENFSKEDLSQVNAITYIAMGISVLISLPSVGAIFETYGKRTNFSALIVIASISYFISALFVIYLRFSEKK</sequence>
<feature type="transmembrane region" description="Helical" evidence="3">
    <location>
        <begin position="121"/>
        <end position="140"/>
    </location>
</feature>
<dbReference type="InterPro" id="IPR036259">
    <property type="entry name" value="MFS_trans_sf"/>
</dbReference>
<dbReference type="PANTHER" id="PTHR11360">
    <property type="entry name" value="MONOCARBOXYLATE TRANSPORTER"/>
    <property type="match status" value="1"/>
</dbReference>
<evidence type="ECO:0000313" key="5">
    <source>
        <dbReference type="Proteomes" id="UP000187455"/>
    </source>
</evidence>
<proteinExistence type="inferred from homology"/>
<feature type="transmembrane region" description="Helical" evidence="3">
    <location>
        <begin position="50"/>
        <end position="71"/>
    </location>
</feature>
<comment type="similarity">
    <text evidence="2">Belongs to the major facilitator superfamily. Monocarboxylate porter (TC 2.A.1.13) family.</text>
</comment>
<dbReference type="PANTHER" id="PTHR11360:SF284">
    <property type="entry name" value="EG:103B4.3 PROTEIN-RELATED"/>
    <property type="match status" value="1"/>
</dbReference>
<evidence type="ECO:0000256" key="3">
    <source>
        <dbReference type="SAM" id="Phobius"/>
    </source>
</evidence>
<dbReference type="AlphaFoldDB" id="A0A1R0GPZ5"/>
<organism evidence="4 5">
    <name type="scientific">Smittium mucronatum</name>
    <dbReference type="NCBI Taxonomy" id="133383"/>
    <lineage>
        <taxon>Eukaryota</taxon>
        <taxon>Fungi</taxon>
        <taxon>Fungi incertae sedis</taxon>
        <taxon>Zoopagomycota</taxon>
        <taxon>Kickxellomycotina</taxon>
        <taxon>Harpellomycetes</taxon>
        <taxon>Harpellales</taxon>
        <taxon>Legeriomycetaceae</taxon>
        <taxon>Smittium</taxon>
    </lineage>
</organism>
<evidence type="ECO:0000256" key="1">
    <source>
        <dbReference type="ARBA" id="ARBA00004141"/>
    </source>
</evidence>
<dbReference type="EMBL" id="LSSL01005244">
    <property type="protein sequence ID" value="OLY78946.1"/>
    <property type="molecule type" value="Genomic_DNA"/>
</dbReference>
<feature type="transmembrane region" description="Helical" evidence="3">
    <location>
        <begin position="342"/>
        <end position="365"/>
    </location>
</feature>
<comment type="caution">
    <text evidence="4">The sequence shown here is derived from an EMBL/GenBank/DDBJ whole genome shotgun (WGS) entry which is preliminary data.</text>
</comment>
<feature type="transmembrane region" description="Helical" evidence="3">
    <location>
        <begin position="251"/>
        <end position="276"/>
    </location>
</feature>
<dbReference type="Pfam" id="PF07690">
    <property type="entry name" value="MFS_1"/>
    <property type="match status" value="1"/>
</dbReference>
<keyword evidence="5" id="KW-1185">Reference proteome</keyword>
<evidence type="ECO:0000256" key="2">
    <source>
        <dbReference type="ARBA" id="ARBA00006727"/>
    </source>
</evidence>
<evidence type="ECO:0000313" key="4">
    <source>
        <dbReference type="EMBL" id="OLY78946.1"/>
    </source>
</evidence>
<dbReference type="Gene3D" id="1.20.1250.20">
    <property type="entry name" value="MFS general substrate transporter like domains"/>
    <property type="match status" value="2"/>
</dbReference>
<feature type="transmembrane region" description="Helical" evidence="3">
    <location>
        <begin position="377"/>
        <end position="400"/>
    </location>
</feature>
<feature type="transmembrane region" description="Helical" evidence="3">
    <location>
        <begin position="91"/>
        <end position="114"/>
    </location>
</feature>
<keyword evidence="3" id="KW-1133">Transmembrane helix</keyword>
<protein>
    <submittedName>
        <fullName evidence="4">Putative transporter MCH2</fullName>
    </submittedName>
</protein>